<sequence length="264" mass="29233">MVTIMNITELRRALRAIGISDRVLAIGGRAEYSWCVEPSTDGMWEVFWYERGNKNGLVRLPSESDACYQILGRLAYSQVLAGTVTARQAFNSRPSPGTSQLLVEWAQSAGYAYTSNDHSGATIFWTDPGGETRFYIRRRFDDGFVLTSTQRASNEQFELAAPAVETIERHLVSRFAWGFRSRKRLPRLRLPNDPTEGAAGFDISEKDGDGFCTLTDHAHQVIAVARASATGVPELVALSHLVSHPLADIIASYEHPEGRPLFAV</sequence>
<dbReference type="InterPro" id="IPR028953">
    <property type="entry name" value="Imm_IFT-like"/>
</dbReference>
<gene>
    <name evidence="1" type="ORF">AWC12_20080</name>
</gene>
<dbReference type="Proteomes" id="UP000193622">
    <property type="component" value="Unassembled WGS sequence"/>
</dbReference>
<protein>
    <submittedName>
        <fullName evidence="1">Uncharacterized protein</fullName>
    </submittedName>
</protein>
<dbReference type="AlphaFoldDB" id="A0A1X1WFT1"/>
<reference evidence="1 2" key="1">
    <citation type="submission" date="2016-01" db="EMBL/GenBank/DDBJ databases">
        <title>The new phylogeny of the genus Mycobacterium.</title>
        <authorList>
            <person name="Tarcisio F."/>
            <person name="Conor M."/>
            <person name="Antonella G."/>
            <person name="Elisabetta G."/>
            <person name="Giulia F.S."/>
            <person name="Sara T."/>
            <person name="Anna F."/>
            <person name="Clotilde B."/>
            <person name="Roberto B."/>
            <person name="Veronica D.S."/>
            <person name="Fabio R."/>
            <person name="Monica P."/>
            <person name="Olivier J."/>
            <person name="Enrico T."/>
            <person name="Nicola S."/>
        </authorList>
    </citation>
    <scope>NUCLEOTIDE SEQUENCE [LARGE SCALE GENOMIC DNA]</scope>
    <source>
        <strain evidence="1 2">DSM 45541</strain>
    </source>
</reference>
<evidence type="ECO:0000313" key="1">
    <source>
        <dbReference type="EMBL" id="ORV85421.1"/>
    </source>
</evidence>
<dbReference type="EMBL" id="LQPC01000041">
    <property type="protein sequence ID" value="ORV85421.1"/>
    <property type="molecule type" value="Genomic_DNA"/>
</dbReference>
<proteinExistence type="predicted"/>
<name>A0A1X1WFT1_MYCIR</name>
<comment type="caution">
    <text evidence="1">The sequence shown here is derived from an EMBL/GenBank/DDBJ whole genome shotgun (WGS) entry which is preliminary data.</text>
</comment>
<dbReference type="Pfam" id="PF15598">
    <property type="entry name" value="Imm61"/>
    <property type="match status" value="1"/>
</dbReference>
<accession>A0A1X1WFT1</accession>
<evidence type="ECO:0000313" key="2">
    <source>
        <dbReference type="Proteomes" id="UP000193622"/>
    </source>
</evidence>
<organism evidence="1 2">
    <name type="scientific">Mycolicibacterium iranicum</name>
    <name type="common">Mycobacterium iranicum</name>
    <dbReference type="NCBI Taxonomy" id="912594"/>
    <lineage>
        <taxon>Bacteria</taxon>
        <taxon>Bacillati</taxon>
        <taxon>Actinomycetota</taxon>
        <taxon>Actinomycetes</taxon>
        <taxon>Mycobacteriales</taxon>
        <taxon>Mycobacteriaceae</taxon>
        <taxon>Mycolicibacterium</taxon>
    </lineage>
</organism>